<dbReference type="EMBL" id="UGQT01000001">
    <property type="protein sequence ID" value="STZ56659.1"/>
    <property type="molecule type" value="Genomic_DNA"/>
</dbReference>
<reference evidence="1 2" key="1">
    <citation type="submission" date="2018-06" db="EMBL/GenBank/DDBJ databases">
        <authorList>
            <consortium name="Pathogen Informatics"/>
            <person name="Doyle S."/>
        </authorList>
    </citation>
    <scope>NUCLEOTIDE SEQUENCE [LARGE SCALE GENOMIC DNA]</scope>
    <source>
        <strain evidence="1 2">NCTC10821</strain>
    </source>
</reference>
<proteinExistence type="predicted"/>
<name>A0A378T797_9MYCO</name>
<protein>
    <submittedName>
        <fullName evidence="1">Uncharacterized protein</fullName>
    </submittedName>
</protein>
<dbReference type="OrthoDB" id="3383849at2"/>
<evidence type="ECO:0000313" key="1">
    <source>
        <dbReference type="EMBL" id="STZ56659.1"/>
    </source>
</evidence>
<accession>A0A378T797</accession>
<organism evidence="1 2">
    <name type="scientific">Mycolicibacterium tokaiense</name>
    <dbReference type="NCBI Taxonomy" id="39695"/>
    <lineage>
        <taxon>Bacteria</taxon>
        <taxon>Bacillati</taxon>
        <taxon>Actinomycetota</taxon>
        <taxon>Actinomycetes</taxon>
        <taxon>Mycobacteriales</taxon>
        <taxon>Mycobacteriaceae</taxon>
        <taxon>Mycolicibacterium</taxon>
    </lineage>
</organism>
<dbReference type="AlphaFoldDB" id="A0A378T797"/>
<keyword evidence="2" id="KW-1185">Reference proteome</keyword>
<evidence type="ECO:0000313" key="2">
    <source>
        <dbReference type="Proteomes" id="UP000254978"/>
    </source>
</evidence>
<sequence>MRAHSFVIPIVTAVLTAVQLGVGLPVAAAAPVITTVPEVPAPPGLTTFTDNPGIVDPHSQTIDSWSRVSDPDALAVHFTSGTPECFGVTAEVQETPDIVAVKLRGGTRPEAVDRACIMLAVVGTLTVPLSAPVGDRAVVSIT</sequence>
<gene>
    <name evidence="1" type="ORF">NCTC10821_00152</name>
</gene>
<dbReference type="Proteomes" id="UP000254978">
    <property type="component" value="Unassembled WGS sequence"/>
</dbReference>
<dbReference type="RefSeq" id="WP_115277172.1">
    <property type="nucleotide sequence ID" value="NZ_AP022600.1"/>
</dbReference>